<sequence>MKSSTLVVTSLVGALAAYYWGELVYRTMTVMGVFRWQVPNMYADEDIVYIEDTQHCEDVHYHDDLLYTACEDTLEGRFKWFPPLGTFTEPELAAKSKGSIHVVDPKTKKSKRLKFQNFDHVTGFITHGFDIVADPDQPEGKAIYIIAINHLPNPQWTVSTADPSIHKARSQLEVFHHEIGSDTIRHVRSIWNDLIRTPNDVYAHSPTTIFVSNDHYHREGIKRALEDINFNAKYTEVIKLEVEPETLKSSEITNSADGVQASIALPHMHISNGMGHGRTDREILIANCASGILKIGQVDDNGNVTLTDEIRAEIVIDNPSYFSDPYSDAPEKGGFLLPGVARPLTLGHTSHDSSYEGAKDSAMVWYATPGKTEGKKWDQRLIFSDDGSRLRSISGAVMVPIDPEEQEDKTKRQAMLFMTGFVSRSMIAVKVDL</sequence>
<reference evidence="1" key="2">
    <citation type="submission" date="2023-05" db="EMBL/GenBank/DDBJ databases">
        <authorList>
            <consortium name="Lawrence Berkeley National Laboratory"/>
            <person name="Steindorff A."/>
            <person name="Hensen N."/>
            <person name="Bonometti L."/>
            <person name="Westerberg I."/>
            <person name="Brannstrom I.O."/>
            <person name="Guillou S."/>
            <person name="Cros-Aarteil S."/>
            <person name="Calhoun S."/>
            <person name="Haridas S."/>
            <person name="Kuo A."/>
            <person name="Mondo S."/>
            <person name="Pangilinan J."/>
            <person name="Riley R."/>
            <person name="Labutti K."/>
            <person name="Andreopoulos B."/>
            <person name="Lipzen A."/>
            <person name="Chen C."/>
            <person name="Yanf M."/>
            <person name="Daum C."/>
            <person name="Ng V."/>
            <person name="Clum A."/>
            <person name="Ohm R."/>
            <person name="Martin F."/>
            <person name="Silar P."/>
            <person name="Natvig D."/>
            <person name="Lalanne C."/>
            <person name="Gautier V."/>
            <person name="Ament-Velasquez S.L."/>
            <person name="Kruys A."/>
            <person name="Hutchinson M.I."/>
            <person name="Powell A.J."/>
            <person name="Barry K."/>
            <person name="Miller A.N."/>
            <person name="Grigoriev I.V."/>
            <person name="Debuchy R."/>
            <person name="Gladieux P."/>
            <person name="Thoren M.H."/>
            <person name="Johannesson H."/>
        </authorList>
    </citation>
    <scope>NUCLEOTIDE SEQUENCE</scope>
    <source>
        <strain evidence="1">PSN293</strain>
    </source>
</reference>
<gene>
    <name evidence="1" type="ORF">QBC37DRAFT_376255</name>
</gene>
<keyword evidence="2" id="KW-1185">Reference proteome</keyword>
<comment type="caution">
    <text evidence="1">The sequence shown here is derived from an EMBL/GenBank/DDBJ whole genome shotgun (WGS) entry which is preliminary data.</text>
</comment>
<organism evidence="1 2">
    <name type="scientific">Rhypophila decipiens</name>
    <dbReference type="NCBI Taxonomy" id="261697"/>
    <lineage>
        <taxon>Eukaryota</taxon>
        <taxon>Fungi</taxon>
        <taxon>Dikarya</taxon>
        <taxon>Ascomycota</taxon>
        <taxon>Pezizomycotina</taxon>
        <taxon>Sordariomycetes</taxon>
        <taxon>Sordariomycetidae</taxon>
        <taxon>Sordariales</taxon>
        <taxon>Naviculisporaceae</taxon>
        <taxon>Rhypophila</taxon>
    </lineage>
</organism>
<accession>A0AAN6Y354</accession>
<dbReference type="PANTHER" id="PTHR11799:SF12">
    <property type="entry name" value="PARAOXONASE-RELATED"/>
    <property type="match status" value="1"/>
</dbReference>
<dbReference type="InterPro" id="IPR011042">
    <property type="entry name" value="6-blade_b-propeller_TolB-like"/>
</dbReference>
<protein>
    <recommendedName>
        <fullName evidence="3">Serum paraoxonase/arylesterase</fullName>
    </recommendedName>
</protein>
<reference evidence="1" key="1">
    <citation type="journal article" date="2023" name="Mol. Phylogenet. Evol.">
        <title>Genome-scale phylogeny and comparative genomics of the fungal order Sordariales.</title>
        <authorList>
            <person name="Hensen N."/>
            <person name="Bonometti L."/>
            <person name="Westerberg I."/>
            <person name="Brannstrom I.O."/>
            <person name="Guillou S."/>
            <person name="Cros-Aarteil S."/>
            <person name="Calhoun S."/>
            <person name="Haridas S."/>
            <person name="Kuo A."/>
            <person name="Mondo S."/>
            <person name="Pangilinan J."/>
            <person name="Riley R."/>
            <person name="LaButti K."/>
            <person name="Andreopoulos B."/>
            <person name="Lipzen A."/>
            <person name="Chen C."/>
            <person name="Yan M."/>
            <person name="Daum C."/>
            <person name="Ng V."/>
            <person name="Clum A."/>
            <person name="Steindorff A."/>
            <person name="Ohm R.A."/>
            <person name="Martin F."/>
            <person name="Silar P."/>
            <person name="Natvig D.O."/>
            <person name="Lalanne C."/>
            <person name="Gautier V."/>
            <person name="Ament-Velasquez S.L."/>
            <person name="Kruys A."/>
            <person name="Hutchinson M.I."/>
            <person name="Powell A.J."/>
            <person name="Barry K."/>
            <person name="Miller A.N."/>
            <person name="Grigoriev I.V."/>
            <person name="Debuchy R."/>
            <person name="Gladieux P."/>
            <person name="Hiltunen Thoren M."/>
            <person name="Johannesson H."/>
        </authorList>
    </citation>
    <scope>NUCLEOTIDE SEQUENCE</scope>
    <source>
        <strain evidence="1">PSN293</strain>
    </source>
</reference>
<name>A0AAN6Y354_9PEZI</name>
<dbReference type="Proteomes" id="UP001301769">
    <property type="component" value="Unassembled WGS sequence"/>
</dbReference>
<dbReference type="AlphaFoldDB" id="A0AAN6Y354"/>
<dbReference type="Gene3D" id="2.120.10.30">
    <property type="entry name" value="TolB, C-terminal domain"/>
    <property type="match status" value="1"/>
</dbReference>
<dbReference type="InterPro" id="IPR051288">
    <property type="entry name" value="Serum_paraoxonase/arylesterase"/>
</dbReference>
<proteinExistence type="predicted"/>
<evidence type="ECO:0000313" key="1">
    <source>
        <dbReference type="EMBL" id="KAK4211215.1"/>
    </source>
</evidence>
<dbReference type="PANTHER" id="PTHR11799">
    <property type="entry name" value="PARAOXONASE"/>
    <property type="match status" value="1"/>
</dbReference>
<dbReference type="EMBL" id="MU858154">
    <property type="protein sequence ID" value="KAK4211215.1"/>
    <property type="molecule type" value="Genomic_DNA"/>
</dbReference>
<evidence type="ECO:0008006" key="3">
    <source>
        <dbReference type="Google" id="ProtNLM"/>
    </source>
</evidence>
<evidence type="ECO:0000313" key="2">
    <source>
        <dbReference type="Proteomes" id="UP001301769"/>
    </source>
</evidence>
<dbReference type="SUPFAM" id="SSF63829">
    <property type="entry name" value="Calcium-dependent phosphotriesterase"/>
    <property type="match status" value="1"/>
</dbReference>